<evidence type="ECO:0008006" key="7">
    <source>
        <dbReference type="Google" id="ProtNLM"/>
    </source>
</evidence>
<feature type="transmembrane region" description="Helical" evidence="4">
    <location>
        <begin position="37"/>
        <end position="57"/>
    </location>
</feature>
<dbReference type="GO" id="GO:0016788">
    <property type="term" value="F:hydrolase activity, acting on ester bonds"/>
    <property type="evidence" value="ECO:0007669"/>
    <property type="project" value="InterPro"/>
</dbReference>
<keyword evidence="2" id="KW-0378">Hydrolase</keyword>
<proteinExistence type="inferred from homology"/>
<protein>
    <recommendedName>
        <fullName evidence="7">GDSL esterase/lipase</fullName>
    </recommendedName>
</protein>
<keyword evidence="6" id="KW-1185">Reference proteome</keyword>
<dbReference type="GO" id="GO:0006629">
    <property type="term" value="P:lipid metabolic process"/>
    <property type="evidence" value="ECO:0007669"/>
    <property type="project" value="UniProtKB-KW"/>
</dbReference>
<dbReference type="STRING" id="4565.A0A3B6DM73"/>
<sequence>MKVSAFFSALCGVGLLLALNGKHLRKLFYKHWSFPHYINLIVVICFACTAAGSILAASVECARHTSYTPQTLFVFGDSFADTGNLPPTKGNFEMSRQWKAPYGMSNRVDGSGRRQQHATGRFSDFMVQSDFIAKMLGLPQSPPTYLSTPDLHCDPSGMNFAFYGAGMFRFPGEMMMMSVSEQVDVFESMIKDGTISHNHVTHSVALLAVSGTDYNRFNVSGFSSATDCIEKETTEIIAITQRLQNLGVKKILVNNLQPLGCTPFWCRPTLYHECDEFGNVIAFVHNKKLKHKLPRNKGIFIVDMYTAFNNIIADHGSKSYKQFEAGRKPCCEGYGPRVYCGEQHPDTDYLFYLCKDPSKRFFWDDTHPTHAGWEAVMKQLEEPIKEFLGVV</sequence>
<name>A0A3B6DM73_WHEAT</name>
<evidence type="ECO:0000256" key="4">
    <source>
        <dbReference type="SAM" id="Phobius"/>
    </source>
</evidence>
<keyword evidence="4" id="KW-0812">Transmembrane</keyword>
<evidence type="ECO:0000313" key="6">
    <source>
        <dbReference type="Proteomes" id="UP000019116"/>
    </source>
</evidence>
<dbReference type="InterPro" id="IPR036514">
    <property type="entry name" value="SGNH_hydro_sf"/>
</dbReference>
<dbReference type="OrthoDB" id="583516at2759"/>
<dbReference type="SMR" id="A0A3B6DM73"/>
<dbReference type="PANTHER" id="PTHR46020">
    <property type="entry name" value="OSJNBB0059K02.9 PROTEIN"/>
    <property type="match status" value="1"/>
</dbReference>
<keyword evidence="3" id="KW-0443">Lipid metabolism</keyword>
<dbReference type="AlphaFoldDB" id="A0A3B6DM73"/>
<dbReference type="Proteomes" id="UP000019116">
    <property type="component" value="Chromosome 2D"/>
</dbReference>
<evidence type="ECO:0000256" key="2">
    <source>
        <dbReference type="ARBA" id="ARBA00022801"/>
    </source>
</evidence>
<evidence type="ECO:0000256" key="3">
    <source>
        <dbReference type="ARBA" id="ARBA00023098"/>
    </source>
</evidence>
<dbReference type="PANTHER" id="PTHR46020:SF14">
    <property type="entry name" value="SGNH HYDROLASE-TYPE ESTERASE DOMAIN-CONTAINING PROTEIN"/>
    <property type="match status" value="1"/>
</dbReference>
<dbReference type="Gramene" id="TraesCS2D03G1145000.1">
    <property type="protein sequence ID" value="TraesCS2D03G1145000.1.CDS"/>
    <property type="gene ID" value="TraesCS2D03G1145000"/>
</dbReference>
<dbReference type="Pfam" id="PF00657">
    <property type="entry name" value="Lipase_GDSL"/>
    <property type="match status" value="1"/>
</dbReference>
<gene>
    <name evidence="5" type="primary">LOC123050368</name>
</gene>
<evidence type="ECO:0000313" key="5">
    <source>
        <dbReference type="EnsemblPlants" id="TraesCS2D02G513300.1"/>
    </source>
</evidence>
<evidence type="ECO:0000256" key="1">
    <source>
        <dbReference type="ARBA" id="ARBA00008668"/>
    </source>
</evidence>
<keyword evidence="4" id="KW-1133">Transmembrane helix</keyword>
<organism evidence="5">
    <name type="scientific">Triticum aestivum</name>
    <name type="common">Wheat</name>
    <dbReference type="NCBI Taxonomy" id="4565"/>
    <lineage>
        <taxon>Eukaryota</taxon>
        <taxon>Viridiplantae</taxon>
        <taxon>Streptophyta</taxon>
        <taxon>Embryophyta</taxon>
        <taxon>Tracheophyta</taxon>
        <taxon>Spermatophyta</taxon>
        <taxon>Magnoliopsida</taxon>
        <taxon>Liliopsida</taxon>
        <taxon>Poales</taxon>
        <taxon>Poaceae</taxon>
        <taxon>BOP clade</taxon>
        <taxon>Pooideae</taxon>
        <taxon>Triticodae</taxon>
        <taxon>Triticeae</taxon>
        <taxon>Triticinae</taxon>
        <taxon>Triticum</taxon>
    </lineage>
</organism>
<comment type="similarity">
    <text evidence="1">Belongs to the 'GDSL' lipolytic enzyme family.</text>
</comment>
<keyword evidence="4" id="KW-0472">Membrane</keyword>
<dbReference type="Gramene" id="TraesCS2D02G513300.1">
    <property type="protein sequence ID" value="TraesCS2D02G513300.1"/>
    <property type="gene ID" value="TraesCS2D02G513300"/>
</dbReference>
<reference evidence="5" key="2">
    <citation type="submission" date="2018-10" db="UniProtKB">
        <authorList>
            <consortium name="EnsemblPlants"/>
        </authorList>
    </citation>
    <scope>IDENTIFICATION</scope>
</reference>
<accession>A0A3B6DM73</accession>
<reference evidence="5" key="1">
    <citation type="submission" date="2018-08" db="EMBL/GenBank/DDBJ databases">
        <authorList>
            <person name="Rossello M."/>
        </authorList>
    </citation>
    <scope>NUCLEOTIDE SEQUENCE [LARGE SCALE GENOMIC DNA]</scope>
    <source>
        <strain evidence="5">cv. Chinese Spring</strain>
    </source>
</reference>
<dbReference type="SUPFAM" id="SSF52266">
    <property type="entry name" value="SGNH hydrolase"/>
    <property type="match status" value="1"/>
</dbReference>
<dbReference type="EnsemblPlants" id="TraesCS2D02G513300.1">
    <property type="protein sequence ID" value="TraesCS2D02G513300.1"/>
    <property type="gene ID" value="TraesCS2D02G513300"/>
</dbReference>
<dbReference type="InterPro" id="IPR001087">
    <property type="entry name" value="GDSL"/>
</dbReference>
<dbReference type="Gene3D" id="3.40.50.1110">
    <property type="entry name" value="SGNH hydrolase"/>
    <property type="match status" value="1"/>
</dbReference>